<protein>
    <recommendedName>
        <fullName evidence="13">DNA 3'-5' helicase</fullName>
        <ecNumber evidence="13">5.6.2.4</ecNumber>
    </recommendedName>
</protein>
<evidence type="ECO:0000256" key="7">
    <source>
        <dbReference type="ARBA" id="ARBA00022839"/>
    </source>
</evidence>
<evidence type="ECO:0000256" key="6">
    <source>
        <dbReference type="ARBA" id="ARBA00022806"/>
    </source>
</evidence>
<evidence type="ECO:0000256" key="1">
    <source>
        <dbReference type="ARBA" id="ARBA00009922"/>
    </source>
</evidence>
<keyword evidence="19" id="KW-1185">Reference proteome</keyword>
<dbReference type="PROSITE" id="PS51217">
    <property type="entry name" value="UVRD_HELICASE_CTER"/>
    <property type="match status" value="1"/>
</dbReference>
<evidence type="ECO:0000313" key="19">
    <source>
        <dbReference type="Proteomes" id="UP001220064"/>
    </source>
</evidence>
<keyword evidence="5 15" id="KW-0378">Hydrolase</keyword>
<dbReference type="Gene3D" id="3.90.320.10">
    <property type="match status" value="1"/>
</dbReference>
<dbReference type="InterPro" id="IPR014017">
    <property type="entry name" value="DNA_helicase_UvrD-like_C"/>
</dbReference>
<evidence type="ECO:0000259" key="16">
    <source>
        <dbReference type="PROSITE" id="PS51198"/>
    </source>
</evidence>
<proteinExistence type="inferred from homology"/>
<keyword evidence="4" id="KW-0227">DNA damage</keyword>
<dbReference type="InterPro" id="IPR013986">
    <property type="entry name" value="DExx_box_DNA_helicase_dom_sf"/>
</dbReference>
<keyword evidence="6 15" id="KW-0347">Helicase</keyword>
<dbReference type="RefSeq" id="WP_022863619.1">
    <property type="nucleotide sequence ID" value="NZ_CP063189.1"/>
</dbReference>
<evidence type="ECO:0000256" key="15">
    <source>
        <dbReference type="PROSITE-ProRule" id="PRU00560"/>
    </source>
</evidence>
<dbReference type="Gene3D" id="1.10.10.160">
    <property type="match status" value="1"/>
</dbReference>
<dbReference type="Pfam" id="PF12705">
    <property type="entry name" value="PDDEXK_1"/>
    <property type="match status" value="1"/>
</dbReference>
<dbReference type="InterPro" id="IPR027417">
    <property type="entry name" value="P-loop_NTPase"/>
</dbReference>
<dbReference type="InterPro" id="IPR000212">
    <property type="entry name" value="DNA_helicase_UvrD/REP"/>
</dbReference>
<keyword evidence="11" id="KW-0413">Isomerase</keyword>
<evidence type="ECO:0000256" key="12">
    <source>
        <dbReference type="ARBA" id="ARBA00034617"/>
    </source>
</evidence>
<keyword evidence="8 15" id="KW-0067">ATP-binding</keyword>
<name>A0ABY7U5P9_9CORY</name>
<dbReference type="InterPro" id="IPR038726">
    <property type="entry name" value="PDDEXK_AddAB-type"/>
</dbReference>
<evidence type="ECO:0000256" key="9">
    <source>
        <dbReference type="ARBA" id="ARBA00023125"/>
    </source>
</evidence>
<dbReference type="GO" id="GO:0003678">
    <property type="term" value="F:DNA helicase activity"/>
    <property type="evidence" value="ECO:0007669"/>
    <property type="project" value="UniProtKB-EC"/>
</dbReference>
<evidence type="ECO:0000313" key="18">
    <source>
        <dbReference type="EMBL" id="WCZ32018.1"/>
    </source>
</evidence>
<keyword evidence="3 15" id="KW-0547">Nucleotide-binding</keyword>
<evidence type="ECO:0000256" key="10">
    <source>
        <dbReference type="ARBA" id="ARBA00023204"/>
    </source>
</evidence>
<evidence type="ECO:0000256" key="2">
    <source>
        <dbReference type="ARBA" id="ARBA00022722"/>
    </source>
</evidence>
<dbReference type="InterPro" id="IPR011604">
    <property type="entry name" value="PDDEXK-like_dom_sf"/>
</dbReference>
<feature type="domain" description="UvrD-like helicase ATP-binding" evidence="16">
    <location>
        <begin position="13"/>
        <end position="298"/>
    </location>
</feature>
<evidence type="ECO:0000256" key="4">
    <source>
        <dbReference type="ARBA" id="ARBA00022763"/>
    </source>
</evidence>
<dbReference type="Proteomes" id="UP001220064">
    <property type="component" value="Chromosome"/>
</dbReference>
<comment type="catalytic activity">
    <reaction evidence="12">
        <text>Couples ATP hydrolysis with the unwinding of duplex DNA by translocating in the 3'-5' direction.</text>
        <dbReference type="EC" id="5.6.2.4"/>
    </reaction>
</comment>
<evidence type="ECO:0000256" key="5">
    <source>
        <dbReference type="ARBA" id="ARBA00022801"/>
    </source>
</evidence>
<keyword evidence="2" id="KW-0540">Nuclease</keyword>
<dbReference type="GO" id="GO:0016787">
    <property type="term" value="F:hydrolase activity"/>
    <property type="evidence" value="ECO:0007669"/>
    <property type="project" value="UniProtKB-KW"/>
</dbReference>
<dbReference type="PROSITE" id="PS51198">
    <property type="entry name" value="UVRD_HELICASE_ATP_BIND"/>
    <property type="match status" value="1"/>
</dbReference>
<keyword evidence="9" id="KW-0238">DNA-binding</keyword>
<evidence type="ECO:0000256" key="14">
    <source>
        <dbReference type="ARBA" id="ARBA00048988"/>
    </source>
</evidence>
<feature type="domain" description="UvrD-like helicase C-terminal" evidence="17">
    <location>
        <begin position="270"/>
        <end position="570"/>
    </location>
</feature>
<dbReference type="PANTHER" id="PTHR11070:SF59">
    <property type="entry name" value="DNA 3'-5' HELICASE"/>
    <property type="match status" value="1"/>
</dbReference>
<dbReference type="Gene3D" id="1.10.486.10">
    <property type="entry name" value="PCRA, domain 4"/>
    <property type="match status" value="1"/>
</dbReference>
<dbReference type="PANTHER" id="PTHR11070">
    <property type="entry name" value="UVRD / RECB / PCRA DNA HELICASE FAMILY MEMBER"/>
    <property type="match status" value="1"/>
</dbReference>
<reference evidence="18 19" key="1">
    <citation type="submission" date="2020-10" db="EMBL/GenBank/DDBJ databases">
        <title>Complete genome sequence of Corynebacterium massiliense DSM 45435, type strain of Corynebacterium massiliense.</title>
        <authorList>
            <person name="Busche T."/>
            <person name="Kalinowski J."/>
            <person name="Ruckert C."/>
        </authorList>
    </citation>
    <scope>NUCLEOTIDE SEQUENCE [LARGE SCALE GENOMIC DNA]</scope>
    <source>
        <strain evidence="18 19">DSM 45435</strain>
    </source>
</reference>
<comment type="similarity">
    <text evidence="1">Belongs to the helicase family. UvrD subfamily.</text>
</comment>
<keyword evidence="7" id="KW-0269">Exonuclease</keyword>
<organism evidence="18 19">
    <name type="scientific">Corynebacterium massiliense DSM 45435</name>
    <dbReference type="NCBI Taxonomy" id="1121364"/>
    <lineage>
        <taxon>Bacteria</taxon>
        <taxon>Bacillati</taxon>
        <taxon>Actinomycetota</taxon>
        <taxon>Actinomycetes</taxon>
        <taxon>Mycobacteriales</taxon>
        <taxon>Corynebacteriaceae</taxon>
        <taxon>Corynebacterium</taxon>
    </lineage>
</organism>
<evidence type="ECO:0000256" key="3">
    <source>
        <dbReference type="ARBA" id="ARBA00022741"/>
    </source>
</evidence>
<dbReference type="EC" id="5.6.2.4" evidence="13"/>
<dbReference type="SUPFAM" id="SSF52540">
    <property type="entry name" value="P-loop containing nucleoside triphosphate hydrolases"/>
    <property type="match status" value="1"/>
</dbReference>
<feature type="binding site" evidence="15">
    <location>
        <begin position="34"/>
        <end position="41"/>
    </location>
    <ligand>
        <name>ATP</name>
        <dbReference type="ChEBI" id="CHEBI:30616"/>
    </ligand>
</feature>
<comment type="catalytic activity">
    <reaction evidence="14">
        <text>ATP + H2O = ADP + phosphate + H(+)</text>
        <dbReference type="Rhea" id="RHEA:13065"/>
        <dbReference type="ChEBI" id="CHEBI:15377"/>
        <dbReference type="ChEBI" id="CHEBI:15378"/>
        <dbReference type="ChEBI" id="CHEBI:30616"/>
        <dbReference type="ChEBI" id="CHEBI:43474"/>
        <dbReference type="ChEBI" id="CHEBI:456216"/>
        <dbReference type="EC" id="5.6.2.4"/>
    </reaction>
</comment>
<evidence type="ECO:0000256" key="13">
    <source>
        <dbReference type="ARBA" id="ARBA00034808"/>
    </source>
</evidence>
<dbReference type="Gene3D" id="3.40.50.300">
    <property type="entry name" value="P-loop containing nucleotide triphosphate hydrolases"/>
    <property type="match status" value="1"/>
</dbReference>
<dbReference type="Pfam" id="PF00580">
    <property type="entry name" value="UvrD-helicase"/>
    <property type="match status" value="1"/>
</dbReference>
<accession>A0ABY7U5P9</accession>
<evidence type="ECO:0000256" key="11">
    <source>
        <dbReference type="ARBA" id="ARBA00023235"/>
    </source>
</evidence>
<dbReference type="EMBL" id="CP063189">
    <property type="protein sequence ID" value="WCZ32018.1"/>
    <property type="molecule type" value="Genomic_DNA"/>
</dbReference>
<sequence>MPTPRVRLVERPAPDPEREWDFPLPSTGRWKVTGAAGSGVSSVVVDTVVRKLRDGADPSGVLVVTASKEAGARVRREISQRLDDYAAKSSMVHSVHSLAFALLRSDERAAETDLRLITGAEQDSVIRELLVGHAESGAGSWPAEVRPALEYVGFARQLRDFLLRAIERGYGPDDLRKAGEKFRRPMWSAAGDFLREYEQTLELAGVHSYSAPELVFQVLLRPQLTAEHAWHTIVVDDAQLLDPTSGRLVERLMDSAELAVVAGDPDQAVFGFRGASTQFLNGFQADQSLHLTTARRTGEPARVVCTPTTAAERDVVADTARRRHLEDGVEWRDIAVIVRSTGDIGQMSRALLAAGVPVHINPTDVVLAEQRLVAALLLGLRALEAKLSNGELEDLITGPVGGADPVTLRRLIRGLRRAVPSVRGIDTLRLFVEGEADEALREAVAGVLTDSEARVLDRVTAVLAAGRQELAAGASVEQVLWAVWQATGLDTRLQSAALRGGATGSQADRDLDAMMALFDAAGDFTERRPNGTLATFIAHIEEQELPTGVRDRRAAMPQAVPVLTAHGAVGNEWDTVVVAGAQEGDWPSFGETGSLFDQAELVDLIDHDIDPDDPVSHLADRLAEERRLFHVATTRHRSRLTVVAVDAPDADEVQEPSRFIRELVAAPGASLEESGVVSAGADTVSPDSVAANTAPEGDLPPVIDPLQVSVLSVPGFVSRLRRVLCDEDETPDARQQAARQLARLAQAGVPGAHPDQWWATRGTAAGNAPQYDPAVDGREPTLSPSKIEDFLRCPLQATLKRFVEDDQPTLALAKGNLAHAFMEALGRVQLARAAGDPAADSFDVTAAKELVTEAFAACITEPAWRREQEMADFTSLLDTIATWHAANTEELVGTEVKARVRITADTGEATVYGSIDRLQRLPDGGLRVVDLKTGKHPPSGKEVQEHPQLSAYQLVLAGGQLTRGADGAWRVETDREGNGEKIEGAQLYYPLTYDKKEKACDQAALEPEALARFSYLLPPLVGEMTGATVTARENDKCPDCPVRHLCPIQPEGRLTYHHG</sequence>
<evidence type="ECO:0000256" key="8">
    <source>
        <dbReference type="ARBA" id="ARBA00022840"/>
    </source>
</evidence>
<dbReference type="Gene3D" id="3.30.160.800">
    <property type="match status" value="1"/>
</dbReference>
<keyword evidence="10" id="KW-0234">DNA repair</keyword>
<evidence type="ECO:0000259" key="17">
    <source>
        <dbReference type="PROSITE" id="PS51217"/>
    </source>
</evidence>
<dbReference type="InterPro" id="IPR014016">
    <property type="entry name" value="UvrD-like_ATP-bd"/>
</dbReference>
<gene>
    <name evidence="18" type="primary">uvrD1</name>
    <name evidence="18" type="ORF">CMASS_02795</name>
</gene>